<evidence type="ECO:0008006" key="4">
    <source>
        <dbReference type="Google" id="ProtNLM"/>
    </source>
</evidence>
<evidence type="ECO:0000256" key="1">
    <source>
        <dbReference type="SAM" id="SignalP"/>
    </source>
</evidence>
<comment type="caution">
    <text evidence="2">The sequence shown here is derived from an EMBL/GenBank/DDBJ whole genome shotgun (WGS) entry which is preliminary data.</text>
</comment>
<evidence type="ECO:0000313" key="2">
    <source>
        <dbReference type="EMBL" id="OAI17837.1"/>
    </source>
</evidence>
<gene>
    <name evidence="2" type="ORF">A1359_05545</name>
</gene>
<name>A0A177NIM8_9GAMM</name>
<evidence type="ECO:0000313" key="3">
    <source>
        <dbReference type="Proteomes" id="UP000078476"/>
    </source>
</evidence>
<proteinExistence type="predicted"/>
<accession>A0A177NIM8</accession>
<keyword evidence="1" id="KW-0732">Signal</keyword>
<feature type="signal peptide" evidence="1">
    <location>
        <begin position="1"/>
        <end position="22"/>
    </location>
</feature>
<dbReference type="STRING" id="980561.A1359_05545"/>
<feature type="chain" id="PRO_5008069214" description="Lipoprotein" evidence="1">
    <location>
        <begin position="23"/>
        <end position="402"/>
    </location>
</feature>
<dbReference type="Proteomes" id="UP000078476">
    <property type="component" value="Unassembled WGS sequence"/>
</dbReference>
<reference evidence="2 3" key="1">
    <citation type="submission" date="2016-03" db="EMBL/GenBank/DDBJ databases">
        <authorList>
            <person name="Ploux O."/>
        </authorList>
    </citation>
    <scope>NUCLEOTIDE SEQUENCE [LARGE SCALE GENOMIC DNA]</scope>
    <source>
        <strain evidence="2 3">R-45370</strain>
    </source>
</reference>
<organism evidence="2 3">
    <name type="scientific">Methylomonas lenta</name>
    <dbReference type="NCBI Taxonomy" id="980561"/>
    <lineage>
        <taxon>Bacteria</taxon>
        <taxon>Pseudomonadati</taxon>
        <taxon>Pseudomonadota</taxon>
        <taxon>Gammaproteobacteria</taxon>
        <taxon>Methylococcales</taxon>
        <taxon>Methylococcaceae</taxon>
        <taxon>Methylomonas</taxon>
    </lineage>
</organism>
<dbReference type="PROSITE" id="PS51257">
    <property type="entry name" value="PROKAR_LIPOPROTEIN"/>
    <property type="match status" value="1"/>
</dbReference>
<keyword evidence="3" id="KW-1185">Reference proteome</keyword>
<sequence>MFILIRLPTVFACFLLVFFLAACSTGESQTALNQYKSSFDLTLPHHLSATVDPIQFAKCMAPQTAKLKPGFVRFVAKLKTHPQGKLLLADIGLLDDSQLIDSVMTVRSQVQTLFSQFTTDAGDVKDSRIAEIMSDSAINDTEDAQQPSINVDQDMQLLDDLTRSYLKAYFTKPLDVQASAVNETKLRVSLATILNLKPQDQKISNLIDFLQPQLKSSINPITRVGGFIEGDGSQFGFPGVASPTGSLKVNYSQIATEVMRIFLTALRDGLAPIPVLENSTAASLQYDFDILQFGLSDQPITLEWHMDRHDASKVLSIRVSPEQFENIESNARQVEASVASSVGKAVRGGSMGSLNNEAVAQLLETVAGVLAKHKSQRAQWCLLAQDQSLLPNSSLVSDQQQP</sequence>
<protein>
    <recommendedName>
        <fullName evidence="4">Lipoprotein</fullName>
    </recommendedName>
</protein>
<dbReference type="AlphaFoldDB" id="A0A177NIM8"/>
<dbReference type="EMBL" id="LUUI01000085">
    <property type="protein sequence ID" value="OAI17837.1"/>
    <property type="molecule type" value="Genomic_DNA"/>
</dbReference>